<keyword evidence="4 6" id="KW-0720">Serine protease</keyword>
<dbReference type="InterPro" id="IPR018114">
    <property type="entry name" value="TRYPSIN_HIS"/>
</dbReference>
<evidence type="ECO:0000256" key="5">
    <source>
        <dbReference type="ARBA" id="ARBA00023157"/>
    </source>
</evidence>
<dbReference type="CDD" id="cd00190">
    <property type="entry name" value="Tryp_SPc"/>
    <property type="match status" value="1"/>
</dbReference>
<evidence type="ECO:0000313" key="11">
    <source>
        <dbReference type="Proteomes" id="UP000494040"/>
    </source>
</evidence>
<reference evidence="10" key="1">
    <citation type="submission" date="2022-01" db="UniProtKB">
        <authorList>
            <consortium name="EnsemblMetazoa"/>
        </authorList>
    </citation>
    <scope>IDENTIFICATION</scope>
</reference>
<dbReference type="InterPro" id="IPR009003">
    <property type="entry name" value="Peptidase_S1_PA"/>
</dbReference>
<dbReference type="GO" id="GO:0006508">
    <property type="term" value="P:proteolysis"/>
    <property type="evidence" value="ECO:0007669"/>
    <property type="project" value="UniProtKB-KW"/>
</dbReference>
<dbReference type="PANTHER" id="PTHR24276:SF91">
    <property type="entry name" value="AT26814P-RELATED"/>
    <property type="match status" value="1"/>
</dbReference>
<keyword evidence="7" id="KW-1133">Transmembrane helix</keyword>
<keyword evidence="7" id="KW-0812">Transmembrane</keyword>
<sequence>MLFRLFLAVILFIVQILFAGFVETRNSSNYYATKFEPRITKGKDANIEEVPYVVRIVFGTAICTGSIINESWVLTAAHCVDTTEKIKVFAGIDDKTDRTGQERDALKAYIHNDYSKGKISKHDIGLIKVEPFQLNKKVGIIELSGEVWPQERKYKRPCLAAGWGVPEIGEKSVTKLQKLDVIARHGELGCRCWQTFHNKRLVCLQGQSGFGACKGDSGSALVCDKKAVGVAHMIYLIQSCSSFSFGNYDFKCSDTSSAYMYICPYLDWIHSYVSNVPKQPLSCKGCQISHNLVYFMSLFVTLLFLKF</sequence>
<dbReference type="Pfam" id="PF00089">
    <property type="entry name" value="Trypsin"/>
    <property type="match status" value="1"/>
</dbReference>
<dbReference type="KEGG" id="clec:106670539"/>
<accession>A0A8I6TJP3</accession>
<name>A0A8I6TJP3_CIMLE</name>
<feature type="domain" description="Peptidase S1" evidence="9">
    <location>
        <begin position="39"/>
        <end position="274"/>
    </location>
</feature>
<dbReference type="InterPro" id="IPR033116">
    <property type="entry name" value="TRYPSIN_SER"/>
</dbReference>
<dbReference type="InterPro" id="IPR043504">
    <property type="entry name" value="Peptidase_S1_PA_chymotrypsin"/>
</dbReference>
<evidence type="ECO:0000256" key="8">
    <source>
        <dbReference type="SAM" id="SignalP"/>
    </source>
</evidence>
<feature type="chain" id="PRO_5035274975" description="Peptidase S1 domain-containing protein" evidence="8">
    <location>
        <begin position="20"/>
        <end position="307"/>
    </location>
</feature>
<dbReference type="SUPFAM" id="SSF50494">
    <property type="entry name" value="Trypsin-like serine proteases"/>
    <property type="match status" value="1"/>
</dbReference>
<feature type="transmembrane region" description="Helical" evidence="7">
    <location>
        <begin position="288"/>
        <end position="305"/>
    </location>
</feature>
<dbReference type="OrthoDB" id="6626875at2759"/>
<dbReference type="FunFam" id="2.40.10.10:FF:000068">
    <property type="entry name" value="transmembrane protease serine 2"/>
    <property type="match status" value="1"/>
</dbReference>
<evidence type="ECO:0000259" key="9">
    <source>
        <dbReference type="PROSITE" id="PS50240"/>
    </source>
</evidence>
<dbReference type="InterPro" id="IPR001314">
    <property type="entry name" value="Peptidase_S1A"/>
</dbReference>
<keyword evidence="8" id="KW-0732">Signal</keyword>
<dbReference type="InterPro" id="IPR050430">
    <property type="entry name" value="Peptidase_S1"/>
</dbReference>
<organism evidence="10 11">
    <name type="scientific">Cimex lectularius</name>
    <name type="common">Bed bug</name>
    <name type="synonym">Acanthia lectularia</name>
    <dbReference type="NCBI Taxonomy" id="79782"/>
    <lineage>
        <taxon>Eukaryota</taxon>
        <taxon>Metazoa</taxon>
        <taxon>Ecdysozoa</taxon>
        <taxon>Arthropoda</taxon>
        <taxon>Hexapoda</taxon>
        <taxon>Insecta</taxon>
        <taxon>Pterygota</taxon>
        <taxon>Neoptera</taxon>
        <taxon>Paraneoptera</taxon>
        <taxon>Hemiptera</taxon>
        <taxon>Heteroptera</taxon>
        <taxon>Panheteroptera</taxon>
        <taxon>Cimicomorpha</taxon>
        <taxon>Cimicidae</taxon>
        <taxon>Cimex</taxon>
    </lineage>
</organism>
<evidence type="ECO:0000256" key="2">
    <source>
        <dbReference type="ARBA" id="ARBA00022670"/>
    </source>
</evidence>
<dbReference type="Proteomes" id="UP000494040">
    <property type="component" value="Unassembled WGS sequence"/>
</dbReference>
<keyword evidence="5" id="KW-1015">Disulfide bond</keyword>
<keyword evidence="3 6" id="KW-0378">Hydrolase</keyword>
<dbReference type="PRINTS" id="PR00722">
    <property type="entry name" value="CHYMOTRYPSIN"/>
</dbReference>
<evidence type="ECO:0000256" key="7">
    <source>
        <dbReference type="SAM" id="Phobius"/>
    </source>
</evidence>
<gene>
    <name evidence="10" type="primary">106670539</name>
</gene>
<dbReference type="PROSITE" id="PS50240">
    <property type="entry name" value="TRYPSIN_DOM"/>
    <property type="match status" value="1"/>
</dbReference>
<proteinExistence type="inferred from homology"/>
<keyword evidence="11" id="KW-1185">Reference proteome</keyword>
<dbReference type="PANTHER" id="PTHR24276">
    <property type="entry name" value="POLYSERASE-RELATED"/>
    <property type="match status" value="1"/>
</dbReference>
<dbReference type="GO" id="GO:0004252">
    <property type="term" value="F:serine-type endopeptidase activity"/>
    <property type="evidence" value="ECO:0007669"/>
    <property type="project" value="InterPro"/>
</dbReference>
<dbReference type="InterPro" id="IPR001254">
    <property type="entry name" value="Trypsin_dom"/>
</dbReference>
<keyword evidence="7" id="KW-0472">Membrane</keyword>
<dbReference type="Gene3D" id="2.40.10.10">
    <property type="entry name" value="Trypsin-like serine proteases"/>
    <property type="match status" value="1"/>
</dbReference>
<keyword evidence="2 6" id="KW-0645">Protease</keyword>
<protein>
    <recommendedName>
        <fullName evidence="9">Peptidase S1 domain-containing protein</fullName>
    </recommendedName>
</protein>
<evidence type="ECO:0000256" key="1">
    <source>
        <dbReference type="ARBA" id="ARBA00007664"/>
    </source>
</evidence>
<dbReference type="AlphaFoldDB" id="A0A8I6TJP3"/>
<evidence type="ECO:0000256" key="6">
    <source>
        <dbReference type="RuleBase" id="RU363034"/>
    </source>
</evidence>
<dbReference type="SMART" id="SM00020">
    <property type="entry name" value="Tryp_SPc"/>
    <property type="match status" value="1"/>
</dbReference>
<evidence type="ECO:0000256" key="3">
    <source>
        <dbReference type="ARBA" id="ARBA00022801"/>
    </source>
</evidence>
<dbReference type="EnsemblMetazoa" id="XM_014400985.2">
    <property type="protein sequence ID" value="XP_014256471.1"/>
    <property type="gene ID" value="LOC106670539"/>
</dbReference>
<evidence type="ECO:0000313" key="10">
    <source>
        <dbReference type="EnsemblMetazoa" id="XP_014256471.1"/>
    </source>
</evidence>
<comment type="similarity">
    <text evidence="1">Belongs to the peptidase S1 family.</text>
</comment>
<evidence type="ECO:0000256" key="4">
    <source>
        <dbReference type="ARBA" id="ARBA00022825"/>
    </source>
</evidence>
<feature type="signal peptide" evidence="8">
    <location>
        <begin position="1"/>
        <end position="19"/>
    </location>
</feature>
<dbReference type="OMA" id="VAHMIYL"/>
<dbReference type="PROSITE" id="PS00135">
    <property type="entry name" value="TRYPSIN_SER"/>
    <property type="match status" value="1"/>
</dbReference>
<dbReference type="PROSITE" id="PS00134">
    <property type="entry name" value="TRYPSIN_HIS"/>
    <property type="match status" value="1"/>
</dbReference>